<dbReference type="GO" id="GO:0008234">
    <property type="term" value="F:cysteine-type peptidase activity"/>
    <property type="evidence" value="ECO:0007669"/>
    <property type="project" value="InterPro"/>
</dbReference>
<dbReference type="SUPFAM" id="SSF90123">
    <property type="entry name" value="ABC transporter transmembrane region"/>
    <property type="match status" value="1"/>
</dbReference>
<keyword evidence="4 5" id="KW-0472">Membrane</keyword>
<dbReference type="GO" id="GO:0005524">
    <property type="term" value="F:ATP binding"/>
    <property type="evidence" value="ECO:0007669"/>
    <property type="project" value="InterPro"/>
</dbReference>
<protein>
    <submittedName>
        <fullName evidence="8">RTX-I toxin determinant B</fullName>
    </submittedName>
</protein>
<evidence type="ECO:0000256" key="5">
    <source>
        <dbReference type="SAM" id="Phobius"/>
    </source>
</evidence>
<evidence type="ECO:0000259" key="6">
    <source>
        <dbReference type="PROSITE" id="PS50929"/>
    </source>
</evidence>
<dbReference type="CDD" id="cd18567">
    <property type="entry name" value="ABC_6TM_CvaB_RaxB_like"/>
    <property type="match status" value="1"/>
</dbReference>
<feature type="transmembrane region" description="Helical" evidence="5">
    <location>
        <begin position="280"/>
        <end position="303"/>
    </location>
</feature>
<reference evidence="8 9" key="1">
    <citation type="submission" date="2018-06" db="EMBL/GenBank/DDBJ databases">
        <authorList>
            <consortium name="Pathogen Informatics"/>
            <person name="Doyle S."/>
        </authorList>
    </citation>
    <scope>NUCLEOTIDE SEQUENCE [LARGE SCALE GENOMIC DNA]</scope>
    <source>
        <strain evidence="8 9">NCTC11227</strain>
    </source>
</reference>
<dbReference type="Gene3D" id="1.20.1560.10">
    <property type="entry name" value="ABC transporter type 1, transmembrane domain"/>
    <property type="match status" value="1"/>
</dbReference>
<dbReference type="InterPro" id="IPR033838">
    <property type="entry name" value="CvaB_peptidase"/>
</dbReference>
<dbReference type="PROSITE" id="PS50929">
    <property type="entry name" value="ABC_TM1F"/>
    <property type="match status" value="1"/>
</dbReference>
<evidence type="ECO:0000259" key="7">
    <source>
        <dbReference type="PROSITE" id="PS50990"/>
    </source>
</evidence>
<evidence type="ECO:0000313" key="8">
    <source>
        <dbReference type="EMBL" id="STY87783.1"/>
    </source>
</evidence>
<evidence type="ECO:0000256" key="1">
    <source>
        <dbReference type="ARBA" id="ARBA00004651"/>
    </source>
</evidence>
<feature type="transmembrane region" description="Helical" evidence="5">
    <location>
        <begin position="309"/>
        <end position="327"/>
    </location>
</feature>
<dbReference type="InterPro" id="IPR039421">
    <property type="entry name" value="Type_1_exporter"/>
</dbReference>
<dbReference type="CDD" id="cd02419">
    <property type="entry name" value="Peptidase_C39C"/>
    <property type="match status" value="1"/>
</dbReference>
<name>A0A378PM08_9GAMM</name>
<evidence type="ECO:0000256" key="4">
    <source>
        <dbReference type="ARBA" id="ARBA00023136"/>
    </source>
</evidence>
<dbReference type="Gene3D" id="3.90.70.10">
    <property type="entry name" value="Cysteine proteinases"/>
    <property type="match status" value="1"/>
</dbReference>
<dbReference type="PANTHER" id="PTHR24221:SF606">
    <property type="entry name" value="COLICIN V SECRETION-PROCESSING ATP-BINDING PROTEIN"/>
    <property type="match status" value="1"/>
</dbReference>
<sequence length="476" mass="54415">MNYWENISLGFGHKLPVILQTENSECGLACIAMIAHYYGYHTDLFSLRQKYPISQKGATLHTLIKICQQIKLNTRPLKLELDELKELRTPCVLHWDLNHFVVLKSVGLNKITIIDPAVGLRVLELKEVSKHFTGIALEIWADNYFEKKEEKTQIKIFKLFGEIKGLWKSLNQILILAIILEIFALTSPFFMQWVIDHAIVSADLNLLTTLVIGFGLLMFLTQLISLLQAWIVMYLATTLNVQWKANIFNHLIHLPSSFFQKRHLGDIISRFGSIDSIQSTLTTSFLTAILDGLMTIFTLILMFFYSPTLAWIAIGAMAIYGTLRWAWYMPLRRASEEAIIHSAKQSSHFMETMRGIRAIKRFDKQTLRQNTWQALFVNQINAGLKTQKLGLAFGFFNGIVFGLENLIIIYLGASYVIDGTFTVGILMAFIAYKNQFGGRVSSLIDKFVEVKMLSLHAERLADIVLTEKENQEFILY</sequence>
<dbReference type="PROSITE" id="PS50990">
    <property type="entry name" value="PEPTIDASE_C39"/>
    <property type="match status" value="1"/>
</dbReference>
<dbReference type="PANTHER" id="PTHR24221">
    <property type="entry name" value="ATP-BINDING CASSETTE SUB-FAMILY B"/>
    <property type="match status" value="1"/>
</dbReference>
<dbReference type="Proteomes" id="UP000255102">
    <property type="component" value="Unassembled WGS sequence"/>
</dbReference>
<accession>A0A378PM08</accession>
<evidence type="ECO:0000313" key="9">
    <source>
        <dbReference type="Proteomes" id="UP000255102"/>
    </source>
</evidence>
<dbReference type="Pfam" id="PF03412">
    <property type="entry name" value="Peptidase_C39"/>
    <property type="match status" value="1"/>
</dbReference>
<dbReference type="GO" id="GO:0006508">
    <property type="term" value="P:proteolysis"/>
    <property type="evidence" value="ECO:0007669"/>
    <property type="project" value="InterPro"/>
</dbReference>
<dbReference type="GO" id="GO:0005886">
    <property type="term" value="C:plasma membrane"/>
    <property type="evidence" value="ECO:0007669"/>
    <property type="project" value="UniProtKB-SubCell"/>
</dbReference>
<evidence type="ECO:0000256" key="2">
    <source>
        <dbReference type="ARBA" id="ARBA00022692"/>
    </source>
</evidence>
<dbReference type="Pfam" id="PF00664">
    <property type="entry name" value="ABC_membrane"/>
    <property type="match status" value="1"/>
</dbReference>
<keyword evidence="3 5" id="KW-1133">Transmembrane helix</keyword>
<gene>
    <name evidence="8" type="primary">apxIB_2</name>
    <name evidence="8" type="ORF">NCTC11227_01803</name>
</gene>
<feature type="transmembrane region" description="Helical" evidence="5">
    <location>
        <begin position="389"/>
        <end position="409"/>
    </location>
</feature>
<keyword evidence="2 5" id="KW-0812">Transmembrane</keyword>
<dbReference type="EMBL" id="UGPW01000001">
    <property type="protein sequence ID" value="STY87783.1"/>
    <property type="molecule type" value="Genomic_DNA"/>
</dbReference>
<dbReference type="AlphaFoldDB" id="A0A378PM08"/>
<feature type="domain" description="Peptidase C39" evidence="7">
    <location>
        <begin position="20"/>
        <end position="139"/>
    </location>
</feature>
<feature type="transmembrane region" description="Helical" evidence="5">
    <location>
        <begin position="173"/>
        <end position="195"/>
    </location>
</feature>
<dbReference type="GO" id="GO:0140359">
    <property type="term" value="F:ABC-type transporter activity"/>
    <property type="evidence" value="ECO:0007669"/>
    <property type="project" value="InterPro"/>
</dbReference>
<feature type="transmembrane region" description="Helical" evidence="5">
    <location>
        <begin position="415"/>
        <end position="432"/>
    </location>
</feature>
<comment type="subcellular location">
    <subcellularLocation>
        <location evidence="1">Cell membrane</location>
        <topology evidence="1">Multi-pass membrane protein</topology>
    </subcellularLocation>
</comment>
<dbReference type="InterPro" id="IPR011527">
    <property type="entry name" value="ABC1_TM_dom"/>
</dbReference>
<proteinExistence type="predicted"/>
<feature type="transmembrane region" description="Helical" evidence="5">
    <location>
        <begin position="207"/>
        <end position="236"/>
    </location>
</feature>
<dbReference type="InterPro" id="IPR005074">
    <property type="entry name" value="Peptidase_C39"/>
</dbReference>
<organism evidence="8 9">
    <name type="scientific">Moraxella ovis</name>
    <dbReference type="NCBI Taxonomy" id="29433"/>
    <lineage>
        <taxon>Bacteria</taxon>
        <taxon>Pseudomonadati</taxon>
        <taxon>Pseudomonadota</taxon>
        <taxon>Gammaproteobacteria</taxon>
        <taxon>Moraxellales</taxon>
        <taxon>Moraxellaceae</taxon>
        <taxon>Moraxella</taxon>
    </lineage>
</organism>
<dbReference type="GO" id="GO:0034040">
    <property type="term" value="F:ATPase-coupled lipid transmembrane transporter activity"/>
    <property type="evidence" value="ECO:0007669"/>
    <property type="project" value="TreeGrafter"/>
</dbReference>
<evidence type="ECO:0000256" key="3">
    <source>
        <dbReference type="ARBA" id="ARBA00022989"/>
    </source>
</evidence>
<dbReference type="InterPro" id="IPR036640">
    <property type="entry name" value="ABC1_TM_sf"/>
</dbReference>
<feature type="domain" description="ABC transmembrane type-1" evidence="6">
    <location>
        <begin position="173"/>
        <end position="452"/>
    </location>
</feature>